<evidence type="ECO:0000256" key="1">
    <source>
        <dbReference type="SAM" id="MobiDB-lite"/>
    </source>
</evidence>
<dbReference type="STRING" id="1817895.AUJ95_02385"/>
<dbReference type="EMBL" id="MNYI01000065">
    <property type="protein sequence ID" value="OIP41954.1"/>
    <property type="molecule type" value="Genomic_DNA"/>
</dbReference>
<gene>
    <name evidence="2" type="ORF">AUJ95_02385</name>
</gene>
<organism evidence="2 3">
    <name type="scientific">Candidatus Desantisbacteria bacterium CG2_30_40_21</name>
    <dbReference type="NCBI Taxonomy" id="1817895"/>
    <lineage>
        <taxon>Bacteria</taxon>
        <taxon>Candidatus Desantisiibacteriota</taxon>
    </lineage>
</organism>
<accession>A0A1J5EAY7</accession>
<dbReference type="Proteomes" id="UP000183085">
    <property type="component" value="Unassembled WGS sequence"/>
</dbReference>
<evidence type="ECO:0000313" key="2">
    <source>
        <dbReference type="EMBL" id="OIP41954.1"/>
    </source>
</evidence>
<comment type="caution">
    <text evidence="2">The sequence shown here is derived from an EMBL/GenBank/DDBJ whole genome shotgun (WGS) entry which is preliminary data.</text>
</comment>
<dbReference type="AlphaFoldDB" id="A0A1J5EAY7"/>
<reference evidence="2 3" key="1">
    <citation type="journal article" date="2016" name="Environ. Microbiol.">
        <title>Genomic resolution of a cold subsurface aquifer community provides metabolic insights for novel microbes adapted to high CO concentrations.</title>
        <authorList>
            <person name="Probst A.J."/>
            <person name="Castelle C.J."/>
            <person name="Singh A."/>
            <person name="Brown C.T."/>
            <person name="Anantharaman K."/>
            <person name="Sharon I."/>
            <person name="Hug L.A."/>
            <person name="Burstein D."/>
            <person name="Emerson J.B."/>
            <person name="Thomas B.C."/>
            <person name="Banfield J.F."/>
        </authorList>
    </citation>
    <scope>NUCLEOTIDE SEQUENCE [LARGE SCALE GENOMIC DNA]</scope>
    <source>
        <strain evidence="2">CG2_30_40_21</strain>
    </source>
</reference>
<feature type="region of interest" description="Disordered" evidence="1">
    <location>
        <begin position="1"/>
        <end position="29"/>
    </location>
</feature>
<feature type="compositionally biased region" description="Basic and acidic residues" evidence="1">
    <location>
        <begin position="1"/>
        <end position="13"/>
    </location>
</feature>
<proteinExistence type="predicted"/>
<sequence>MKGPETDILDRGLKQLNLHSGKPPSPETDILDRGLKLFPIHPHIDVGIYPETDILDRSR</sequence>
<evidence type="ECO:0000313" key="3">
    <source>
        <dbReference type="Proteomes" id="UP000183085"/>
    </source>
</evidence>
<protein>
    <submittedName>
        <fullName evidence="2">Uncharacterized protein</fullName>
    </submittedName>
</protein>
<name>A0A1J5EAY7_9BACT</name>